<keyword evidence="2" id="KW-0547">Nucleotide-binding</keyword>
<dbReference type="GO" id="GO:0004825">
    <property type="term" value="F:methionine-tRNA ligase activity"/>
    <property type="evidence" value="ECO:0007669"/>
    <property type="project" value="InterPro"/>
</dbReference>
<dbReference type="InterPro" id="IPR015413">
    <property type="entry name" value="Methionyl/Leucyl_tRNA_Synth"/>
</dbReference>
<evidence type="ECO:0000256" key="4">
    <source>
        <dbReference type="ARBA" id="ARBA00022917"/>
    </source>
</evidence>
<proteinExistence type="predicted"/>
<dbReference type="Gene3D" id="2.170.220.10">
    <property type="match status" value="1"/>
</dbReference>
<dbReference type="EMBL" id="UINC01151515">
    <property type="protein sequence ID" value="SVD45167.1"/>
    <property type="molecule type" value="Genomic_DNA"/>
</dbReference>
<feature type="domain" description="Methionyl/Leucyl tRNA synthetase" evidence="6">
    <location>
        <begin position="157"/>
        <end position="228"/>
    </location>
</feature>
<keyword evidence="5" id="KW-0030">Aminoacyl-tRNA synthetase</keyword>
<feature type="domain" description="Methionyl/Leucyl tRNA synthetase" evidence="6">
    <location>
        <begin position="6"/>
        <end position="137"/>
    </location>
</feature>
<dbReference type="SUPFAM" id="SSF52374">
    <property type="entry name" value="Nucleotidylyl transferase"/>
    <property type="match status" value="1"/>
</dbReference>
<dbReference type="PANTHER" id="PTHR43326:SF1">
    <property type="entry name" value="METHIONINE--TRNA LIGASE, MITOCHONDRIAL"/>
    <property type="match status" value="1"/>
</dbReference>
<dbReference type="GO" id="GO:0006431">
    <property type="term" value="P:methionyl-tRNA aminoacylation"/>
    <property type="evidence" value="ECO:0007669"/>
    <property type="project" value="InterPro"/>
</dbReference>
<dbReference type="Gene3D" id="3.40.50.620">
    <property type="entry name" value="HUPs"/>
    <property type="match status" value="1"/>
</dbReference>
<dbReference type="GO" id="GO:0005524">
    <property type="term" value="F:ATP binding"/>
    <property type="evidence" value="ECO:0007669"/>
    <property type="project" value="UniProtKB-KW"/>
</dbReference>
<keyword evidence="3" id="KW-0067">ATP-binding</keyword>
<dbReference type="InterPro" id="IPR014729">
    <property type="entry name" value="Rossmann-like_a/b/a_fold"/>
</dbReference>
<dbReference type="PRINTS" id="PR01041">
    <property type="entry name" value="TRNASYNTHMET"/>
</dbReference>
<evidence type="ECO:0000256" key="3">
    <source>
        <dbReference type="ARBA" id="ARBA00022840"/>
    </source>
</evidence>
<evidence type="ECO:0000313" key="7">
    <source>
        <dbReference type="EMBL" id="SVD45167.1"/>
    </source>
</evidence>
<evidence type="ECO:0000256" key="5">
    <source>
        <dbReference type="ARBA" id="ARBA00023146"/>
    </source>
</evidence>
<name>A0A382VFB2_9ZZZZ</name>
<feature type="non-terminal residue" evidence="7">
    <location>
        <position position="228"/>
    </location>
</feature>
<dbReference type="AlphaFoldDB" id="A0A382VFB2"/>
<sequence>MSKQFYLTTAIDYVNGEPHLGHAYEKIITDIIARTHRSLGQEVFYLTGLDEHGQKVQTAAKAAGKDPQVYCDEFSKIWEAFAGLLNLTNADFVRTSSGRHKVFVQAVLEKLNDNGHFYQAEYRGFYSARQETFLTEKDRREDGTFDPIYGDVTELVEHNYYFKLGEHQQWLIDHIEANPGFVQPATRRNEVLGFLKNNTLEDLCITRPKARLEWGIPLPFDEEYVTYV</sequence>
<dbReference type="FunFam" id="2.170.220.10:FF:000003">
    <property type="entry name" value="Methionine--tRNA ligase"/>
    <property type="match status" value="1"/>
</dbReference>
<keyword evidence="4" id="KW-0648">Protein biosynthesis</keyword>
<dbReference type="PANTHER" id="PTHR43326">
    <property type="entry name" value="METHIONYL-TRNA SYNTHETASE"/>
    <property type="match status" value="1"/>
</dbReference>
<gene>
    <name evidence="7" type="ORF">METZ01_LOCUS398021</name>
</gene>
<evidence type="ECO:0000256" key="1">
    <source>
        <dbReference type="ARBA" id="ARBA00022598"/>
    </source>
</evidence>
<accession>A0A382VFB2</accession>
<keyword evidence="1" id="KW-0436">Ligase</keyword>
<reference evidence="7" key="1">
    <citation type="submission" date="2018-05" db="EMBL/GenBank/DDBJ databases">
        <authorList>
            <person name="Lanie J.A."/>
            <person name="Ng W.-L."/>
            <person name="Kazmierczak K.M."/>
            <person name="Andrzejewski T.M."/>
            <person name="Davidsen T.M."/>
            <person name="Wayne K.J."/>
            <person name="Tettelin H."/>
            <person name="Glass J.I."/>
            <person name="Rusch D."/>
            <person name="Podicherti R."/>
            <person name="Tsui H.-C.T."/>
            <person name="Winkler M.E."/>
        </authorList>
    </citation>
    <scope>NUCLEOTIDE SEQUENCE</scope>
</reference>
<evidence type="ECO:0000256" key="2">
    <source>
        <dbReference type="ARBA" id="ARBA00022741"/>
    </source>
</evidence>
<evidence type="ECO:0000259" key="6">
    <source>
        <dbReference type="Pfam" id="PF09334"/>
    </source>
</evidence>
<protein>
    <recommendedName>
        <fullName evidence="6">Methionyl/Leucyl tRNA synthetase domain-containing protein</fullName>
    </recommendedName>
</protein>
<organism evidence="7">
    <name type="scientific">marine metagenome</name>
    <dbReference type="NCBI Taxonomy" id="408172"/>
    <lineage>
        <taxon>unclassified sequences</taxon>
        <taxon>metagenomes</taxon>
        <taxon>ecological metagenomes</taxon>
    </lineage>
</organism>
<dbReference type="InterPro" id="IPR023457">
    <property type="entry name" value="Met-tRNA_synth_2"/>
</dbReference>
<dbReference type="Pfam" id="PF09334">
    <property type="entry name" value="tRNA-synt_1g"/>
    <property type="match status" value="2"/>
</dbReference>
<dbReference type="InterPro" id="IPR033911">
    <property type="entry name" value="MetRS_core"/>
</dbReference>